<evidence type="ECO:0000259" key="2">
    <source>
        <dbReference type="Pfam" id="PF07238"/>
    </source>
</evidence>
<proteinExistence type="predicted"/>
<name>A0A9X2J3S0_9SPHN</name>
<feature type="region of interest" description="Disordered" evidence="1">
    <location>
        <begin position="165"/>
        <end position="190"/>
    </location>
</feature>
<protein>
    <submittedName>
        <fullName evidence="3">PilZ domain-containing protein</fullName>
    </submittedName>
</protein>
<dbReference type="RefSeq" id="WP_252111722.1">
    <property type="nucleotide sequence ID" value="NZ_JAMSHT010000001.1"/>
</dbReference>
<comment type="caution">
    <text evidence="3">The sequence shown here is derived from an EMBL/GenBank/DDBJ whole genome shotgun (WGS) entry which is preliminary data.</text>
</comment>
<sequence>MNDEGMKSFRERLRLAPEGTRDAGPLLATKKSAAERAAREDDLTSVSIPRHEQRWTNMREDERHRLKAEDAVLVTHDDERRIVKLINLSGGGAMVETDYEPEFLEPVLLDLGDGGEIEAAVRWVRDGRIGMEFAKETQIGCDAVTRDNILLETIRKSFPTANIDGAVPSHSPFAKKDGDEGESDTKKRERRHPLIWSGEIHWDHDTHPVRLRNISEHGALVEGNGYFPQGVELLLDLGEAGTVFATVSWSRGGQTGLHFKDPFNVSALAEAKPSLTTDWQTPDYLKAHNERARRDDSTSPWAKHWHEPTVDTLREELEGFLKY</sequence>
<dbReference type="Gene3D" id="2.40.10.220">
    <property type="entry name" value="predicted glycosyltransferase like domains"/>
    <property type="match status" value="1"/>
</dbReference>
<keyword evidence="4" id="KW-1185">Reference proteome</keyword>
<evidence type="ECO:0000256" key="1">
    <source>
        <dbReference type="SAM" id="MobiDB-lite"/>
    </source>
</evidence>
<feature type="region of interest" description="Disordered" evidence="1">
    <location>
        <begin position="1"/>
        <end position="43"/>
    </location>
</feature>
<feature type="compositionally biased region" description="Basic and acidic residues" evidence="1">
    <location>
        <begin position="1"/>
        <end position="21"/>
    </location>
</feature>
<evidence type="ECO:0000313" key="4">
    <source>
        <dbReference type="Proteomes" id="UP001155128"/>
    </source>
</evidence>
<dbReference type="InterPro" id="IPR009875">
    <property type="entry name" value="PilZ_domain"/>
</dbReference>
<dbReference type="EMBL" id="JAMSHT010000001">
    <property type="protein sequence ID" value="MCM8556482.1"/>
    <property type="molecule type" value="Genomic_DNA"/>
</dbReference>
<dbReference type="SUPFAM" id="SSF141371">
    <property type="entry name" value="PilZ domain-like"/>
    <property type="match status" value="2"/>
</dbReference>
<feature type="domain" description="PilZ" evidence="2">
    <location>
        <begin position="62"/>
        <end position="135"/>
    </location>
</feature>
<gene>
    <name evidence="3" type="ORF">NDO55_01440</name>
</gene>
<feature type="compositionally biased region" description="Basic and acidic residues" evidence="1">
    <location>
        <begin position="174"/>
        <end position="187"/>
    </location>
</feature>
<evidence type="ECO:0000313" key="3">
    <source>
        <dbReference type="EMBL" id="MCM8556482.1"/>
    </source>
</evidence>
<dbReference type="Proteomes" id="UP001155128">
    <property type="component" value="Unassembled WGS sequence"/>
</dbReference>
<accession>A0A9X2J3S0</accession>
<dbReference type="Pfam" id="PF07238">
    <property type="entry name" value="PilZ"/>
    <property type="match status" value="1"/>
</dbReference>
<reference evidence="3" key="1">
    <citation type="submission" date="2022-06" db="EMBL/GenBank/DDBJ databases">
        <title>Sphingomicrobium sedimins sp. nov., a marine bacterium isolated from tidal flat.</title>
        <authorList>
            <person name="Kim C.-H."/>
            <person name="Yoo Y."/>
            <person name="Kim J.-J."/>
        </authorList>
    </citation>
    <scope>NUCLEOTIDE SEQUENCE</scope>
    <source>
        <strain evidence="3">GRR-S6-50</strain>
    </source>
</reference>
<feature type="compositionally biased region" description="Basic and acidic residues" evidence="1">
    <location>
        <begin position="32"/>
        <end position="42"/>
    </location>
</feature>
<dbReference type="AlphaFoldDB" id="A0A9X2J3S0"/>
<organism evidence="3 4">
    <name type="scientific">Sphingomicrobium sediminis</name>
    <dbReference type="NCBI Taxonomy" id="2950949"/>
    <lineage>
        <taxon>Bacteria</taxon>
        <taxon>Pseudomonadati</taxon>
        <taxon>Pseudomonadota</taxon>
        <taxon>Alphaproteobacteria</taxon>
        <taxon>Sphingomonadales</taxon>
        <taxon>Sphingomonadaceae</taxon>
        <taxon>Sphingomicrobium</taxon>
    </lineage>
</organism>
<dbReference type="GO" id="GO:0035438">
    <property type="term" value="F:cyclic-di-GMP binding"/>
    <property type="evidence" value="ECO:0007669"/>
    <property type="project" value="InterPro"/>
</dbReference>